<dbReference type="Proteomes" id="UP000030643">
    <property type="component" value="Unassembled WGS sequence"/>
</dbReference>
<proteinExistence type="predicted"/>
<dbReference type="AlphaFoldDB" id="A0A069CWS8"/>
<dbReference type="EMBL" id="DF820499">
    <property type="protein sequence ID" value="GAK31807.1"/>
    <property type="molecule type" value="Genomic_DNA"/>
</dbReference>
<organism evidence="1 2">
    <name type="scientific">Weissella oryzae (strain DSM 25784 / JCM 18191 / LMG 30913 / SG25)</name>
    <dbReference type="NCBI Taxonomy" id="1329250"/>
    <lineage>
        <taxon>Bacteria</taxon>
        <taxon>Bacillati</taxon>
        <taxon>Bacillota</taxon>
        <taxon>Bacilli</taxon>
        <taxon>Lactobacillales</taxon>
        <taxon>Lactobacillaceae</taxon>
        <taxon>Weissella</taxon>
    </lineage>
</organism>
<accession>A0A069CWS8</accession>
<keyword evidence="2" id="KW-1185">Reference proteome</keyword>
<evidence type="ECO:0000313" key="2">
    <source>
        <dbReference type="Proteomes" id="UP000030643"/>
    </source>
</evidence>
<gene>
    <name evidence="1" type="ORF">WOSG25_160220</name>
</gene>
<sequence length="60" mass="6632">MFSGKEVASGNLQSMLGLNQIINGYTFNNDYFKTTAGSQQIFTSEYGDEHDNVGSKLYLS</sequence>
<protein>
    <submittedName>
        <fullName evidence="1">Uncharacterized protein</fullName>
    </submittedName>
</protein>
<name>A0A069CWS8_WEIOS</name>
<evidence type="ECO:0000313" key="1">
    <source>
        <dbReference type="EMBL" id="GAK31807.1"/>
    </source>
</evidence>
<reference evidence="2" key="1">
    <citation type="journal article" date="2014" name="Genome Announc.">
        <title>Draft genome sequence of Weissella oryzae SG25T, isolated from fermented rice grains.</title>
        <authorList>
            <person name="Tanizawa Y."/>
            <person name="Fujisawa T."/>
            <person name="Mochizuki T."/>
            <person name="Kaminuma E."/>
            <person name="Suzuki Y."/>
            <person name="Nakamura Y."/>
            <person name="Tohno M."/>
        </authorList>
    </citation>
    <scope>NUCLEOTIDE SEQUENCE [LARGE SCALE GENOMIC DNA]</scope>
    <source>
        <strain evidence="2">DSM 25784 / JCM 18191 / LMG 30913 / SG25</strain>
    </source>
</reference>